<protein>
    <submittedName>
        <fullName evidence="1">Uncharacterized protein</fullName>
    </submittedName>
</protein>
<reference evidence="1" key="1">
    <citation type="journal article" date="2019" name="bioRxiv">
        <title>The Genome of the Zebra Mussel, Dreissena polymorpha: A Resource for Invasive Species Research.</title>
        <authorList>
            <person name="McCartney M.A."/>
            <person name="Auch B."/>
            <person name="Kono T."/>
            <person name="Mallez S."/>
            <person name="Zhang Y."/>
            <person name="Obille A."/>
            <person name="Becker A."/>
            <person name="Abrahante J.E."/>
            <person name="Garbe J."/>
            <person name="Badalamenti J.P."/>
            <person name="Herman A."/>
            <person name="Mangelson H."/>
            <person name="Liachko I."/>
            <person name="Sullivan S."/>
            <person name="Sone E.D."/>
            <person name="Koren S."/>
            <person name="Silverstein K.A.T."/>
            <person name="Beckman K.B."/>
            <person name="Gohl D.M."/>
        </authorList>
    </citation>
    <scope>NUCLEOTIDE SEQUENCE</scope>
    <source>
        <strain evidence="1">Duluth1</strain>
        <tissue evidence="1">Whole animal</tissue>
    </source>
</reference>
<evidence type="ECO:0000313" key="1">
    <source>
        <dbReference type="EMBL" id="KAH3823114.1"/>
    </source>
</evidence>
<sequence>MLGLSLKTAELPSEHTDTNVEKEKKSMRCPVIARIKLVVFLHKYQIVEPVTLVGRRTLIDEIRKRPLEPDDKLVQVYVAISGEHNFHPKPAEFIATRLFPVDISSAHEIPALEENVQTDETIEET</sequence>
<name>A0A9D4JU80_DREPO</name>
<comment type="caution">
    <text evidence="1">The sequence shown here is derived from an EMBL/GenBank/DDBJ whole genome shotgun (WGS) entry which is preliminary data.</text>
</comment>
<gene>
    <name evidence="1" type="ORF">DPMN_124913</name>
</gene>
<evidence type="ECO:0000313" key="2">
    <source>
        <dbReference type="Proteomes" id="UP000828390"/>
    </source>
</evidence>
<organism evidence="1 2">
    <name type="scientific">Dreissena polymorpha</name>
    <name type="common">Zebra mussel</name>
    <name type="synonym">Mytilus polymorpha</name>
    <dbReference type="NCBI Taxonomy" id="45954"/>
    <lineage>
        <taxon>Eukaryota</taxon>
        <taxon>Metazoa</taxon>
        <taxon>Spiralia</taxon>
        <taxon>Lophotrochozoa</taxon>
        <taxon>Mollusca</taxon>
        <taxon>Bivalvia</taxon>
        <taxon>Autobranchia</taxon>
        <taxon>Heteroconchia</taxon>
        <taxon>Euheterodonta</taxon>
        <taxon>Imparidentia</taxon>
        <taxon>Neoheterodontei</taxon>
        <taxon>Myida</taxon>
        <taxon>Dreissenoidea</taxon>
        <taxon>Dreissenidae</taxon>
        <taxon>Dreissena</taxon>
    </lineage>
</organism>
<reference evidence="1" key="2">
    <citation type="submission" date="2020-11" db="EMBL/GenBank/DDBJ databases">
        <authorList>
            <person name="McCartney M.A."/>
            <person name="Auch B."/>
            <person name="Kono T."/>
            <person name="Mallez S."/>
            <person name="Becker A."/>
            <person name="Gohl D.M."/>
            <person name="Silverstein K.A.T."/>
            <person name="Koren S."/>
            <person name="Bechman K.B."/>
            <person name="Herman A."/>
            <person name="Abrahante J.E."/>
            <person name="Garbe J."/>
        </authorList>
    </citation>
    <scope>NUCLEOTIDE SEQUENCE</scope>
    <source>
        <strain evidence="1">Duluth1</strain>
        <tissue evidence="1">Whole animal</tissue>
    </source>
</reference>
<dbReference type="Proteomes" id="UP000828390">
    <property type="component" value="Unassembled WGS sequence"/>
</dbReference>
<dbReference type="AlphaFoldDB" id="A0A9D4JU80"/>
<proteinExistence type="predicted"/>
<dbReference type="EMBL" id="JAIWYP010000005">
    <property type="protein sequence ID" value="KAH3823114.1"/>
    <property type="molecule type" value="Genomic_DNA"/>
</dbReference>
<keyword evidence="2" id="KW-1185">Reference proteome</keyword>
<accession>A0A9D4JU80</accession>